<evidence type="ECO:0000256" key="7">
    <source>
        <dbReference type="ARBA" id="ARBA00034126"/>
    </source>
</evidence>
<keyword evidence="8" id="KW-0863">Zinc-finger</keyword>
<dbReference type="InterPro" id="IPR013087">
    <property type="entry name" value="Znf_C2H2_type"/>
</dbReference>
<dbReference type="GO" id="GO:0030687">
    <property type="term" value="C:preribosome, large subunit precursor"/>
    <property type="evidence" value="ECO:0007669"/>
    <property type="project" value="TreeGrafter"/>
</dbReference>
<evidence type="ECO:0000256" key="5">
    <source>
        <dbReference type="ARBA" id="ARBA00022737"/>
    </source>
</evidence>
<evidence type="ECO:0000256" key="6">
    <source>
        <dbReference type="ARBA" id="ARBA00022833"/>
    </source>
</evidence>
<feature type="compositionally biased region" description="Low complexity" evidence="9">
    <location>
        <begin position="127"/>
        <end position="146"/>
    </location>
</feature>
<comment type="caution">
    <text evidence="11">The sequence shown here is derived from an EMBL/GenBank/DDBJ whole genome shotgun (WGS) entry which is preliminary data.</text>
</comment>
<dbReference type="SMART" id="SM00355">
    <property type="entry name" value="ZnF_C2H2"/>
    <property type="match status" value="4"/>
</dbReference>
<dbReference type="STRING" id="1077348.A0A2G8SKB4"/>
<evidence type="ECO:0000259" key="10">
    <source>
        <dbReference type="PROSITE" id="PS50157"/>
    </source>
</evidence>
<dbReference type="Pfam" id="PF12756">
    <property type="entry name" value="zf-C2H2_2"/>
    <property type="match status" value="1"/>
</dbReference>
<name>A0A2G8SKB4_9APHY</name>
<evidence type="ECO:0000256" key="4">
    <source>
        <dbReference type="ARBA" id="ARBA00022723"/>
    </source>
</evidence>
<dbReference type="InterPro" id="IPR003604">
    <property type="entry name" value="Matrin/U1-like-C_Znf_C2H2"/>
</dbReference>
<evidence type="ECO:0000313" key="12">
    <source>
        <dbReference type="Proteomes" id="UP000230002"/>
    </source>
</evidence>
<dbReference type="Gene3D" id="3.30.160.60">
    <property type="entry name" value="Classic Zinc Finger"/>
    <property type="match status" value="1"/>
</dbReference>
<organism evidence="11 12">
    <name type="scientific">Ganoderma sinense ZZ0214-1</name>
    <dbReference type="NCBI Taxonomy" id="1077348"/>
    <lineage>
        <taxon>Eukaryota</taxon>
        <taxon>Fungi</taxon>
        <taxon>Dikarya</taxon>
        <taxon>Basidiomycota</taxon>
        <taxon>Agaricomycotina</taxon>
        <taxon>Agaricomycetes</taxon>
        <taxon>Polyporales</taxon>
        <taxon>Polyporaceae</taxon>
        <taxon>Ganoderma</taxon>
    </lineage>
</organism>
<keyword evidence="5" id="KW-0677">Repeat</keyword>
<dbReference type="GO" id="GO:0008270">
    <property type="term" value="F:zinc ion binding"/>
    <property type="evidence" value="ECO:0007669"/>
    <property type="project" value="UniProtKB-KW"/>
</dbReference>
<dbReference type="InterPro" id="IPR040025">
    <property type="entry name" value="Znf622/Rei1/Reh1"/>
</dbReference>
<dbReference type="GO" id="GO:0005737">
    <property type="term" value="C:cytoplasm"/>
    <property type="evidence" value="ECO:0007669"/>
    <property type="project" value="UniProtKB-SubCell"/>
</dbReference>
<dbReference type="InterPro" id="IPR036236">
    <property type="entry name" value="Znf_C2H2_sf"/>
</dbReference>
<accession>A0A2G8SKB4</accession>
<protein>
    <submittedName>
        <fullName evidence="11">Transcription factor</fullName>
    </submittedName>
</protein>
<dbReference type="PROSITE" id="PS00028">
    <property type="entry name" value="ZINC_FINGER_C2H2_1"/>
    <property type="match status" value="2"/>
</dbReference>
<evidence type="ECO:0000256" key="3">
    <source>
        <dbReference type="ARBA" id="ARBA00022517"/>
    </source>
</evidence>
<keyword evidence="4" id="KW-0479">Metal-binding</keyword>
<feature type="region of interest" description="Disordered" evidence="9">
    <location>
        <begin position="95"/>
        <end position="148"/>
    </location>
</feature>
<dbReference type="Proteomes" id="UP000230002">
    <property type="component" value="Unassembled WGS sequence"/>
</dbReference>
<dbReference type="EMBL" id="AYKW01000006">
    <property type="protein sequence ID" value="PIL34202.1"/>
    <property type="molecule type" value="Genomic_DNA"/>
</dbReference>
<comment type="similarity">
    <text evidence="7">Belongs to the REI1 family.</text>
</comment>
<dbReference type="AlphaFoldDB" id="A0A2G8SKB4"/>
<evidence type="ECO:0000256" key="8">
    <source>
        <dbReference type="PROSITE-ProRule" id="PRU00042"/>
    </source>
</evidence>
<comment type="subcellular location">
    <subcellularLocation>
        <location evidence="1">Cytoplasm</location>
    </subcellularLocation>
</comment>
<keyword evidence="2" id="KW-0963">Cytoplasm</keyword>
<evidence type="ECO:0000256" key="9">
    <source>
        <dbReference type="SAM" id="MobiDB-lite"/>
    </source>
</evidence>
<keyword evidence="6" id="KW-0862">Zinc</keyword>
<gene>
    <name evidence="11" type="ORF">GSI_03913</name>
</gene>
<feature type="domain" description="C2H2-type" evidence="10">
    <location>
        <begin position="79"/>
        <end position="108"/>
    </location>
</feature>
<sequence length="490" mass="53809">MADILVAQPVPQANLFTCISCTIAFHTAQDQREHYRSDHHRYNMKRRVAGLPPVSALVFNQKVLDRRAETAIMASPKGSTCEVCGKSYTTENAYRSHLNSKKHKENELRAAAKAATAPEAPPDLAEPSAAPVAGPSSQPAASQSSADRAINKVTTQLRGASLRVDEDAIEEEVNQTIDEKIAAARARLSPTHCLFCTSAPEPTETLEENLTHMSVAHSFFVPDADFLVDLVGLVTYLGEKIAVGNACVYCNAEFRTLDAVRKHMRDKGHCKIAYDTDVERLEISDFYDFSSSYPDADERRASKAARMARRAAKEKARAEAEANEGWEDVSDEGEDGDGEVDEIVEEDVSDDSDSDELDDDALPDNQVTYGDSSFELVLPSGARIGHRSMRRYYAQSFPGAPRGGKAEDPNSGAALVRRLLADKNSALVPRRGGFGAYGSGTDVVKARNAGEAREAGRHVREFRDQRRREEFKTKVGFIANSQKHFRAQIL</sequence>
<dbReference type="PANTHER" id="PTHR13182:SF8">
    <property type="entry name" value="CYTOPLASMIC 60S SUBUNIT BIOGENESIS FACTOR ZNF622"/>
    <property type="match status" value="1"/>
</dbReference>
<evidence type="ECO:0000313" key="11">
    <source>
        <dbReference type="EMBL" id="PIL34202.1"/>
    </source>
</evidence>
<dbReference type="PANTHER" id="PTHR13182">
    <property type="entry name" value="ZINC FINGER PROTEIN 622"/>
    <property type="match status" value="1"/>
</dbReference>
<evidence type="ECO:0000256" key="1">
    <source>
        <dbReference type="ARBA" id="ARBA00004496"/>
    </source>
</evidence>
<dbReference type="InterPro" id="IPR041661">
    <property type="entry name" value="ZN622/Rei1/Reh1_Znf-C2H2"/>
</dbReference>
<dbReference type="Pfam" id="PF12874">
    <property type="entry name" value="zf-met"/>
    <property type="match status" value="1"/>
</dbReference>
<reference evidence="11 12" key="1">
    <citation type="journal article" date="2015" name="Sci. Rep.">
        <title>Chromosome-level genome map provides insights into diverse defense mechanisms in the medicinal fungus Ganoderma sinense.</title>
        <authorList>
            <person name="Zhu Y."/>
            <person name="Xu J."/>
            <person name="Sun C."/>
            <person name="Zhou S."/>
            <person name="Xu H."/>
            <person name="Nelson D.R."/>
            <person name="Qian J."/>
            <person name="Song J."/>
            <person name="Luo H."/>
            <person name="Xiang L."/>
            <person name="Li Y."/>
            <person name="Xu Z."/>
            <person name="Ji A."/>
            <person name="Wang L."/>
            <person name="Lu S."/>
            <person name="Hayward A."/>
            <person name="Sun W."/>
            <person name="Li X."/>
            <person name="Schwartz D.C."/>
            <person name="Wang Y."/>
            <person name="Chen S."/>
        </authorList>
    </citation>
    <scope>NUCLEOTIDE SEQUENCE [LARGE SCALE GENOMIC DNA]</scope>
    <source>
        <strain evidence="11 12">ZZ0214-1</strain>
    </source>
</reference>
<dbReference type="GO" id="GO:0042273">
    <property type="term" value="P:ribosomal large subunit biogenesis"/>
    <property type="evidence" value="ECO:0007669"/>
    <property type="project" value="TreeGrafter"/>
</dbReference>
<feature type="compositionally biased region" description="Acidic residues" evidence="9">
    <location>
        <begin position="321"/>
        <end position="362"/>
    </location>
</feature>
<evidence type="ECO:0000256" key="2">
    <source>
        <dbReference type="ARBA" id="ARBA00022490"/>
    </source>
</evidence>
<dbReference type="GO" id="GO:0003676">
    <property type="term" value="F:nucleic acid binding"/>
    <property type="evidence" value="ECO:0007669"/>
    <property type="project" value="InterPro"/>
</dbReference>
<keyword evidence="12" id="KW-1185">Reference proteome</keyword>
<dbReference type="PROSITE" id="PS50157">
    <property type="entry name" value="ZINC_FINGER_C2H2_2"/>
    <property type="match status" value="1"/>
</dbReference>
<proteinExistence type="inferred from homology"/>
<feature type="region of interest" description="Disordered" evidence="9">
    <location>
        <begin position="316"/>
        <end position="368"/>
    </location>
</feature>
<dbReference type="SUPFAM" id="SSF57667">
    <property type="entry name" value="beta-beta-alpha zinc fingers"/>
    <property type="match status" value="3"/>
</dbReference>
<dbReference type="SMART" id="SM00451">
    <property type="entry name" value="ZnF_U1"/>
    <property type="match status" value="2"/>
</dbReference>
<keyword evidence="3" id="KW-0690">Ribosome biogenesis</keyword>
<dbReference type="OrthoDB" id="19329at2759"/>